<reference evidence="3" key="1">
    <citation type="journal article" date="2014" name="Int. J. Syst. Evol. Microbiol.">
        <title>Complete genome sequence of Corynebacterium casei LMG S-19264T (=DSM 44701T), isolated from a smear-ripened cheese.</title>
        <authorList>
            <consortium name="US DOE Joint Genome Institute (JGI-PGF)"/>
            <person name="Walter F."/>
            <person name="Albersmeier A."/>
            <person name="Kalinowski J."/>
            <person name="Ruckert C."/>
        </authorList>
    </citation>
    <scope>NUCLEOTIDE SEQUENCE</scope>
    <source>
        <strain evidence="3">JCM 19831</strain>
    </source>
</reference>
<evidence type="ECO:0000313" key="3">
    <source>
        <dbReference type="EMBL" id="GGM28318.1"/>
    </source>
</evidence>
<dbReference type="AlphaFoldDB" id="A0A917TMP9"/>
<keyword evidence="2" id="KW-0732">Signal</keyword>
<feature type="compositionally biased region" description="Low complexity" evidence="1">
    <location>
        <begin position="24"/>
        <end position="45"/>
    </location>
</feature>
<dbReference type="PROSITE" id="PS51257">
    <property type="entry name" value="PROKAR_LIPOPROTEIN"/>
    <property type="match status" value="1"/>
</dbReference>
<proteinExistence type="predicted"/>
<dbReference type="RefSeq" id="WP_229835120.1">
    <property type="nucleotide sequence ID" value="NZ_BMPI01000013.1"/>
</dbReference>
<protein>
    <recommendedName>
        <fullName evidence="5">Lipoprotein</fullName>
    </recommendedName>
</protein>
<feature type="chain" id="PRO_5039600761" description="Lipoprotein" evidence="2">
    <location>
        <begin position="21"/>
        <end position="128"/>
    </location>
</feature>
<keyword evidence="4" id="KW-1185">Reference proteome</keyword>
<organism evidence="3 4">
    <name type="scientific">Dactylosporangium sucinum</name>
    <dbReference type="NCBI Taxonomy" id="1424081"/>
    <lineage>
        <taxon>Bacteria</taxon>
        <taxon>Bacillati</taxon>
        <taxon>Actinomycetota</taxon>
        <taxon>Actinomycetes</taxon>
        <taxon>Micromonosporales</taxon>
        <taxon>Micromonosporaceae</taxon>
        <taxon>Dactylosporangium</taxon>
    </lineage>
</organism>
<comment type="caution">
    <text evidence="3">The sequence shown here is derived from an EMBL/GenBank/DDBJ whole genome shotgun (WGS) entry which is preliminary data.</text>
</comment>
<feature type="signal peptide" evidence="2">
    <location>
        <begin position="1"/>
        <end position="20"/>
    </location>
</feature>
<dbReference type="Proteomes" id="UP000642070">
    <property type="component" value="Unassembled WGS sequence"/>
</dbReference>
<evidence type="ECO:0000256" key="1">
    <source>
        <dbReference type="SAM" id="MobiDB-lite"/>
    </source>
</evidence>
<reference evidence="3" key="2">
    <citation type="submission" date="2020-09" db="EMBL/GenBank/DDBJ databases">
        <authorList>
            <person name="Sun Q."/>
            <person name="Ohkuma M."/>
        </authorList>
    </citation>
    <scope>NUCLEOTIDE SEQUENCE</scope>
    <source>
        <strain evidence="3">JCM 19831</strain>
    </source>
</reference>
<feature type="region of interest" description="Disordered" evidence="1">
    <location>
        <begin position="24"/>
        <end position="47"/>
    </location>
</feature>
<dbReference type="EMBL" id="BMPI01000013">
    <property type="protein sequence ID" value="GGM28318.1"/>
    <property type="molecule type" value="Genomic_DNA"/>
</dbReference>
<evidence type="ECO:0000313" key="4">
    <source>
        <dbReference type="Proteomes" id="UP000642070"/>
    </source>
</evidence>
<accession>A0A917TMP9</accession>
<sequence>MKLRYVVLSALAVLALAGCASPDATDSAGAPSSSAASDAASPSAPVNSRTVVASGSLSAVTVTGEIKDGVEAGCVLLSTADKTYLLLGGDRTKYRSGTTVTVTGVPQPDMASTCQQGTPFQVVSIKEG</sequence>
<gene>
    <name evidence="3" type="ORF">GCM10007977_032060</name>
</gene>
<evidence type="ECO:0000256" key="2">
    <source>
        <dbReference type="SAM" id="SignalP"/>
    </source>
</evidence>
<evidence type="ECO:0008006" key="5">
    <source>
        <dbReference type="Google" id="ProtNLM"/>
    </source>
</evidence>
<name>A0A917TMP9_9ACTN</name>